<dbReference type="Proteomes" id="UP000244081">
    <property type="component" value="Unassembled WGS sequence"/>
</dbReference>
<dbReference type="AlphaFoldDB" id="A0A2T5VCM2"/>
<protein>
    <submittedName>
        <fullName evidence="6">Response regulator receiver domain-containing protein</fullName>
    </submittedName>
</protein>
<dbReference type="RefSeq" id="WP_107989353.1">
    <property type="nucleotide sequence ID" value="NZ_QAYG01000002.1"/>
</dbReference>
<evidence type="ECO:0000256" key="2">
    <source>
        <dbReference type="ARBA" id="ARBA00023015"/>
    </source>
</evidence>
<evidence type="ECO:0000313" key="6">
    <source>
        <dbReference type="EMBL" id="PTW61497.1"/>
    </source>
</evidence>
<evidence type="ECO:0000313" key="7">
    <source>
        <dbReference type="Proteomes" id="UP000244081"/>
    </source>
</evidence>
<dbReference type="SUPFAM" id="SSF52172">
    <property type="entry name" value="CheY-like"/>
    <property type="match status" value="1"/>
</dbReference>
<name>A0A2T5VCM2_9HYPH</name>
<gene>
    <name evidence="6" type="ORF">C8N35_102207</name>
</gene>
<evidence type="ECO:0000256" key="3">
    <source>
        <dbReference type="ARBA" id="ARBA00023163"/>
    </source>
</evidence>
<dbReference type="InterPro" id="IPR050595">
    <property type="entry name" value="Bact_response_regulator"/>
</dbReference>
<keyword evidence="1 4" id="KW-0597">Phosphoprotein</keyword>
<dbReference type="PANTHER" id="PTHR44591:SF3">
    <property type="entry name" value="RESPONSE REGULATORY DOMAIN-CONTAINING PROTEIN"/>
    <property type="match status" value="1"/>
</dbReference>
<feature type="domain" description="Response regulatory" evidence="5">
    <location>
        <begin position="6"/>
        <end position="123"/>
    </location>
</feature>
<sequence>MTGEINILCVEDEGLLLGDLIGELQDSGYGAVAARNGREALDILQTMKPDIILCDIMMPEMDGPALLKKIRSTMPALDQVPFIFLTARSAREDVIEGKKLGSDDYLTKPVDYDMLIATIESRIAGVRRMAEHSRQQLAKLYKAYKATQKEKPPIRVSIVASNTKAIAPISSALSEVGCTVTLISEDTLHANTFAEHSYDVTFLVYSKKVHYLLQYLENSAHKNKAAKMVVLVPPNMNANTKEALAELGVDGCIEFPFRPVEIFKVIMDKLSQRPGNGKKVMTSLA</sequence>
<dbReference type="InterPro" id="IPR011006">
    <property type="entry name" value="CheY-like_superfamily"/>
</dbReference>
<evidence type="ECO:0000259" key="5">
    <source>
        <dbReference type="PROSITE" id="PS50110"/>
    </source>
</evidence>
<dbReference type="OrthoDB" id="5292887at2"/>
<feature type="modified residue" description="4-aspartylphosphate" evidence="4">
    <location>
        <position position="55"/>
    </location>
</feature>
<dbReference type="PROSITE" id="PS50110">
    <property type="entry name" value="RESPONSE_REGULATORY"/>
    <property type="match status" value="1"/>
</dbReference>
<dbReference type="EMBL" id="QAYG01000002">
    <property type="protein sequence ID" value="PTW61497.1"/>
    <property type="molecule type" value="Genomic_DNA"/>
</dbReference>
<reference evidence="6 7" key="1">
    <citation type="submission" date="2018-04" db="EMBL/GenBank/DDBJ databases">
        <title>Genomic Encyclopedia of Archaeal and Bacterial Type Strains, Phase II (KMG-II): from individual species to whole genera.</title>
        <authorList>
            <person name="Goeker M."/>
        </authorList>
    </citation>
    <scope>NUCLEOTIDE SEQUENCE [LARGE SCALE GENOMIC DNA]</scope>
    <source>
        <strain evidence="6 7">DSM 23382</strain>
    </source>
</reference>
<dbReference type="SMART" id="SM00448">
    <property type="entry name" value="REC"/>
    <property type="match status" value="1"/>
</dbReference>
<proteinExistence type="predicted"/>
<comment type="caution">
    <text evidence="6">The sequence shown here is derived from an EMBL/GenBank/DDBJ whole genome shotgun (WGS) entry which is preliminary data.</text>
</comment>
<keyword evidence="7" id="KW-1185">Reference proteome</keyword>
<keyword evidence="3" id="KW-0804">Transcription</keyword>
<evidence type="ECO:0000256" key="1">
    <source>
        <dbReference type="ARBA" id="ARBA00022553"/>
    </source>
</evidence>
<dbReference type="Pfam" id="PF00072">
    <property type="entry name" value="Response_reg"/>
    <property type="match status" value="1"/>
</dbReference>
<dbReference type="InterPro" id="IPR001789">
    <property type="entry name" value="Sig_transdc_resp-reg_receiver"/>
</dbReference>
<dbReference type="Gene3D" id="3.40.50.2300">
    <property type="match status" value="1"/>
</dbReference>
<organism evidence="6 7">
    <name type="scientific">Breoghania corrubedonensis</name>
    <dbReference type="NCBI Taxonomy" id="665038"/>
    <lineage>
        <taxon>Bacteria</taxon>
        <taxon>Pseudomonadati</taxon>
        <taxon>Pseudomonadota</taxon>
        <taxon>Alphaproteobacteria</taxon>
        <taxon>Hyphomicrobiales</taxon>
        <taxon>Stappiaceae</taxon>
        <taxon>Breoghania</taxon>
    </lineage>
</organism>
<dbReference type="PANTHER" id="PTHR44591">
    <property type="entry name" value="STRESS RESPONSE REGULATOR PROTEIN 1"/>
    <property type="match status" value="1"/>
</dbReference>
<dbReference type="CDD" id="cd17574">
    <property type="entry name" value="REC_OmpR"/>
    <property type="match status" value="1"/>
</dbReference>
<dbReference type="GO" id="GO:0000160">
    <property type="term" value="P:phosphorelay signal transduction system"/>
    <property type="evidence" value="ECO:0007669"/>
    <property type="project" value="InterPro"/>
</dbReference>
<accession>A0A2T5VCM2</accession>
<keyword evidence="2" id="KW-0805">Transcription regulation</keyword>
<evidence type="ECO:0000256" key="4">
    <source>
        <dbReference type="PROSITE-ProRule" id="PRU00169"/>
    </source>
</evidence>